<sequence>MNNIVILNALNISEYAYKELYQNRHSVSYAVESAGGMPEITEKAVLLPPGAGTEAFEGFKHFMVDDNTPSGLIEALTKVAAGFDNIFYYGADCPLVDISLTQKMYSNHCRYFCEYTFADGFPSGISVEIIKPSILSMLAKLAEHSTEAIERDSIFSLIEKDINAFEIETEISPDDQRLLRVRLYPDTKRNFLQLQSIFTAVSEGSEEESVSGRILKTVRNRGELLRSLPIFFEFETSSAHPQQLNYMPENGGLSGRGNEMSLGDFKSALEKISGFSGDAVISLSVRNEPALHSDVSGLAAAVLKYDNFSLLIETSGIGWQTGQLDAILSMDSGKISWIVDLDALDRGIYEKLRGGGYDEAYAFAERLYAESPDNTWVQVVRMKENEEDNELFYKYWKERTNNVIIQKYDWCCGRLEQRKVTDLSPVKRLPCWHLKRELTVLVDGSVPLCRDDLDCETVLGNLFTDNIEEIWLAGSDIYRQHLDEEYPGICRNCDEYYTYNY</sequence>
<evidence type="ECO:0000259" key="1">
    <source>
        <dbReference type="Pfam" id="PF13186"/>
    </source>
</evidence>
<dbReference type="EMBL" id="JAQQAL010000042">
    <property type="protein sequence ID" value="MDC7228196.1"/>
    <property type="molecule type" value="Genomic_DNA"/>
</dbReference>
<dbReference type="Pfam" id="PF13186">
    <property type="entry name" value="SPASM"/>
    <property type="match status" value="1"/>
</dbReference>
<dbReference type="PANTHER" id="PTHR11228:SF7">
    <property type="entry name" value="PQQA PEPTIDE CYCLASE"/>
    <property type="match status" value="1"/>
</dbReference>
<evidence type="ECO:0000313" key="2">
    <source>
        <dbReference type="EMBL" id="MDC7228196.1"/>
    </source>
</evidence>
<dbReference type="InterPro" id="IPR013785">
    <property type="entry name" value="Aldolase_TIM"/>
</dbReference>
<feature type="domain" description="4Fe4S-binding SPASM" evidence="1">
    <location>
        <begin position="431"/>
        <end position="494"/>
    </location>
</feature>
<dbReference type="InterPro" id="IPR027608">
    <property type="entry name" value="Spiro_SPASM"/>
</dbReference>
<accession>A0AAJ1MLR9</accession>
<dbReference type="InterPro" id="IPR023885">
    <property type="entry name" value="4Fe4S-binding_SPASM_dom"/>
</dbReference>
<protein>
    <submittedName>
        <fullName evidence="2">Spiro-SPASM protein</fullName>
    </submittedName>
</protein>
<comment type="caution">
    <text evidence="2">The sequence shown here is derived from an EMBL/GenBank/DDBJ whole genome shotgun (WGS) entry which is preliminary data.</text>
</comment>
<dbReference type="InterPro" id="IPR058240">
    <property type="entry name" value="rSAM_sf"/>
</dbReference>
<dbReference type="InterPro" id="IPR050377">
    <property type="entry name" value="Radical_SAM_PqqE_MftC-like"/>
</dbReference>
<name>A0AAJ1MLR9_9SPIO</name>
<dbReference type="AlphaFoldDB" id="A0AAJ1MLR9"/>
<dbReference type="CDD" id="cd21109">
    <property type="entry name" value="SPASM"/>
    <property type="match status" value="1"/>
</dbReference>
<gene>
    <name evidence="2" type="ORF">PQJ61_15650</name>
</gene>
<proteinExistence type="predicted"/>
<dbReference type="SUPFAM" id="SSF102114">
    <property type="entry name" value="Radical SAM enzymes"/>
    <property type="match status" value="1"/>
</dbReference>
<dbReference type="PANTHER" id="PTHR11228">
    <property type="entry name" value="RADICAL SAM DOMAIN PROTEIN"/>
    <property type="match status" value="1"/>
</dbReference>
<dbReference type="NCBIfam" id="TIGR04321">
    <property type="entry name" value="spiroSPASM"/>
    <property type="match status" value="1"/>
</dbReference>
<reference evidence="2 3" key="1">
    <citation type="submission" date="2022-12" db="EMBL/GenBank/DDBJ databases">
        <title>Metagenome assembled genome from gulf of manar.</title>
        <authorList>
            <person name="Kohli P."/>
            <person name="Pk S."/>
            <person name="Venkata Ramana C."/>
            <person name="Sasikala C."/>
        </authorList>
    </citation>
    <scope>NUCLEOTIDE SEQUENCE [LARGE SCALE GENOMIC DNA]</scope>
    <source>
        <strain evidence="2">JB008</strain>
    </source>
</reference>
<dbReference type="Gene3D" id="3.20.20.70">
    <property type="entry name" value="Aldolase class I"/>
    <property type="match status" value="1"/>
</dbReference>
<organism evidence="2 3">
    <name type="scientific">Candidatus Thalassospirochaeta sargassi</name>
    <dbReference type="NCBI Taxonomy" id="3119039"/>
    <lineage>
        <taxon>Bacteria</taxon>
        <taxon>Pseudomonadati</taxon>
        <taxon>Spirochaetota</taxon>
        <taxon>Spirochaetia</taxon>
        <taxon>Spirochaetales</taxon>
        <taxon>Spirochaetaceae</taxon>
        <taxon>Candidatus Thalassospirochaeta</taxon>
    </lineage>
</organism>
<evidence type="ECO:0000313" key="3">
    <source>
        <dbReference type="Proteomes" id="UP001221217"/>
    </source>
</evidence>
<dbReference type="Proteomes" id="UP001221217">
    <property type="component" value="Unassembled WGS sequence"/>
</dbReference>